<feature type="compositionally biased region" description="Low complexity" evidence="1">
    <location>
        <begin position="564"/>
        <end position="575"/>
    </location>
</feature>
<evidence type="ECO:0000259" key="3">
    <source>
        <dbReference type="PROSITE" id="PS51360"/>
    </source>
</evidence>
<gene>
    <name evidence="5" type="ORF">SAY87_005904</name>
</gene>
<dbReference type="InterPro" id="IPR036885">
    <property type="entry name" value="SWIB_MDM2_dom_sf"/>
</dbReference>
<dbReference type="PANTHER" id="PTHR46851">
    <property type="entry name" value="OS01G0884500 PROTEIN"/>
    <property type="match status" value="1"/>
</dbReference>
<dbReference type="InterPro" id="IPR035445">
    <property type="entry name" value="GYF-like_dom_sf"/>
</dbReference>
<feature type="domain" description="Plus3" evidence="3">
    <location>
        <begin position="157"/>
        <end position="284"/>
    </location>
</feature>
<feature type="compositionally biased region" description="Polar residues" evidence="1">
    <location>
        <begin position="390"/>
        <end position="401"/>
    </location>
</feature>
<feature type="domain" description="GYF" evidence="2">
    <location>
        <begin position="655"/>
        <end position="709"/>
    </location>
</feature>
<dbReference type="PROSITE" id="PS51360">
    <property type="entry name" value="PLUS3"/>
    <property type="match status" value="1"/>
</dbReference>
<dbReference type="InterPro" id="IPR045894">
    <property type="entry name" value="At5g08430-like"/>
</dbReference>
<dbReference type="Pfam" id="PF02201">
    <property type="entry name" value="SWIB"/>
    <property type="match status" value="1"/>
</dbReference>
<evidence type="ECO:0000259" key="2">
    <source>
        <dbReference type="PROSITE" id="PS50829"/>
    </source>
</evidence>
<dbReference type="InterPro" id="IPR058668">
    <property type="entry name" value="NERD_dom"/>
</dbReference>
<dbReference type="PANTHER" id="PTHR46851:SF11">
    <property type="entry name" value="GYF DOMAIN-CONTAINING PROTEIN"/>
    <property type="match status" value="1"/>
</dbReference>
<dbReference type="Gene3D" id="1.10.245.10">
    <property type="entry name" value="SWIB/MDM2 domain"/>
    <property type="match status" value="1"/>
</dbReference>
<dbReference type="Gene3D" id="3.30.1490.40">
    <property type="match status" value="1"/>
</dbReference>
<dbReference type="EMBL" id="JAXIOK010000010">
    <property type="protein sequence ID" value="KAK4761011.1"/>
    <property type="molecule type" value="Genomic_DNA"/>
</dbReference>
<dbReference type="Proteomes" id="UP001345219">
    <property type="component" value="Chromosome 5"/>
</dbReference>
<dbReference type="SUPFAM" id="SSF47592">
    <property type="entry name" value="SWIB/MDM2 domain"/>
    <property type="match status" value="1"/>
</dbReference>
<comment type="caution">
    <text evidence="5">The sequence shown here is derived from an EMBL/GenBank/DDBJ whole genome shotgun (WGS) entry which is preliminary data.</text>
</comment>
<keyword evidence="6" id="KW-1185">Reference proteome</keyword>
<dbReference type="SUPFAM" id="SSF159042">
    <property type="entry name" value="Plus3-like"/>
    <property type="match status" value="1"/>
</dbReference>
<dbReference type="InterPro" id="IPR004343">
    <property type="entry name" value="Plus-3_dom"/>
</dbReference>
<feature type="region of interest" description="Disordered" evidence="1">
    <location>
        <begin position="374"/>
        <end position="403"/>
    </location>
</feature>
<evidence type="ECO:0000313" key="6">
    <source>
        <dbReference type="Proteomes" id="UP001345219"/>
    </source>
</evidence>
<dbReference type="GO" id="GO:0003677">
    <property type="term" value="F:DNA binding"/>
    <property type="evidence" value="ECO:0007669"/>
    <property type="project" value="InterPro"/>
</dbReference>
<dbReference type="PROSITE" id="PS50829">
    <property type="entry name" value="GYF"/>
    <property type="match status" value="1"/>
</dbReference>
<dbReference type="SMART" id="SM00719">
    <property type="entry name" value="Plus3"/>
    <property type="match status" value="1"/>
</dbReference>
<dbReference type="Gene3D" id="3.90.70.200">
    <property type="entry name" value="Plus-3 domain"/>
    <property type="match status" value="1"/>
</dbReference>
<dbReference type="SUPFAM" id="SSF55277">
    <property type="entry name" value="GYF domain"/>
    <property type="match status" value="1"/>
</dbReference>
<dbReference type="InterPro" id="IPR036128">
    <property type="entry name" value="Plus3-like_sf"/>
</dbReference>
<dbReference type="Pfam" id="PF03126">
    <property type="entry name" value="Plus-3"/>
    <property type="match status" value="1"/>
</dbReference>
<dbReference type="CDD" id="cd10567">
    <property type="entry name" value="SWIB-MDM2_like"/>
    <property type="match status" value="1"/>
</dbReference>
<feature type="domain" description="DM2" evidence="4">
    <location>
        <begin position="25"/>
        <end position="111"/>
    </location>
</feature>
<dbReference type="InterPro" id="IPR003169">
    <property type="entry name" value="GYF"/>
</dbReference>
<dbReference type="Pfam" id="PF02213">
    <property type="entry name" value="GYF"/>
    <property type="match status" value="1"/>
</dbReference>
<dbReference type="InterPro" id="IPR003121">
    <property type="entry name" value="SWIB_MDM2_domain"/>
</dbReference>
<sequence>MEWVAERNRDMSPPLQAKRKYQHRKKEFVGWGSRELIDFLESVGRDTSHLISQDDAADIITEYIHDHKLTAPDRRKQVNCDARLISLFGKKKLVKFNRIKIYTLLSAHYAREEKTSDDDFLSSSEDEEMAAKRSQITIRRKPPNNRVLKVSTSPYAAIVPDNLKLVYLKRSLVEDLLKYLDTFEQKVMGSFVRVKSDPNDYLEKNPYQLLQVIGIRNVSKGANASKEVLLRVHIRDIHISTLSDDNFTEEECEELCQKMKTGMYERLTLVELEKKVQVLHEDITKHRIAREIAFLQGLIERANEKGWRKEYPLSTEYLERKQLLQTATEQSRMLRELPRVIPEQIKDDSTPLIEKDDSAAEDFFSEDDIVSLTSSESALGDSPSPEIAKSMSNGDASSSMMDFSGHGKQLLEKIGTDEEGHMGMELNFAETSKGTSSRLQEASQMIDFSCIELSKTGLDAASDGTKDLLAKKVISSAEYCCGPVVQESQTKNTIEDTVKDRKSPVIMDLIKGFDGAGNTSQVIDSSPVEAERNRFSGSSNRVKALTNIAMGTNSTEHVHGSRAQENPQKQNQQEQTNSTDRERPSVMDLNFGVAATTEKNVKATAKGTSEKKVETDVQVIDISSDDEDDTVRPPDPQGGNNNSSSKNSSELNNRSMVWYYRDPSGCQQGPFSLEMLKQWSNAHYFPPDFKVWMAGQDPNQARLLTSVLRCMLPFC</sequence>
<evidence type="ECO:0000259" key="4">
    <source>
        <dbReference type="PROSITE" id="PS51925"/>
    </source>
</evidence>
<evidence type="ECO:0000313" key="5">
    <source>
        <dbReference type="EMBL" id="KAK4761011.1"/>
    </source>
</evidence>
<evidence type="ECO:0000256" key="1">
    <source>
        <dbReference type="SAM" id="MobiDB-lite"/>
    </source>
</evidence>
<feature type="compositionally biased region" description="Low complexity" evidence="1">
    <location>
        <begin position="640"/>
        <end position="650"/>
    </location>
</feature>
<reference evidence="5 6" key="1">
    <citation type="journal article" date="2023" name="Hortic Res">
        <title>Pangenome of water caltrop reveals structural variations and asymmetric subgenome divergence after allopolyploidization.</title>
        <authorList>
            <person name="Zhang X."/>
            <person name="Chen Y."/>
            <person name="Wang L."/>
            <person name="Yuan Y."/>
            <person name="Fang M."/>
            <person name="Shi L."/>
            <person name="Lu R."/>
            <person name="Comes H.P."/>
            <person name="Ma Y."/>
            <person name="Chen Y."/>
            <person name="Huang G."/>
            <person name="Zhou Y."/>
            <person name="Zheng Z."/>
            <person name="Qiu Y."/>
        </authorList>
    </citation>
    <scope>NUCLEOTIDE SEQUENCE [LARGE SCALE GENOMIC DNA]</scope>
    <source>
        <tissue evidence="5">Roots</tissue>
    </source>
</reference>
<dbReference type="SMART" id="SM00444">
    <property type="entry name" value="GYF"/>
    <property type="match status" value="1"/>
</dbReference>
<accession>A0AAN7Q7C1</accession>
<organism evidence="5 6">
    <name type="scientific">Trapa incisa</name>
    <dbReference type="NCBI Taxonomy" id="236973"/>
    <lineage>
        <taxon>Eukaryota</taxon>
        <taxon>Viridiplantae</taxon>
        <taxon>Streptophyta</taxon>
        <taxon>Embryophyta</taxon>
        <taxon>Tracheophyta</taxon>
        <taxon>Spermatophyta</taxon>
        <taxon>Magnoliopsida</taxon>
        <taxon>eudicotyledons</taxon>
        <taxon>Gunneridae</taxon>
        <taxon>Pentapetalae</taxon>
        <taxon>rosids</taxon>
        <taxon>malvids</taxon>
        <taxon>Myrtales</taxon>
        <taxon>Lythraceae</taxon>
        <taxon>Trapa</taxon>
    </lineage>
</organism>
<feature type="region of interest" description="Disordered" evidence="1">
    <location>
        <begin position="555"/>
        <end position="585"/>
    </location>
</feature>
<dbReference type="AlphaFoldDB" id="A0AAN7Q7C1"/>
<feature type="region of interest" description="Disordered" evidence="1">
    <location>
        <begin position="602"/>
        <end position="650"/>
    </location>
</feature>
<dbReference type="PROSITE" id="PS51925">
    <property type="entry name" value="SWIB_MDM2"/>
    <property type="match status" value="1"/>
</dbReference>
<protein>
    <submittedName>
        <fullName evidence="5">Uncharacterized protein</fullName>
    </submittedName>
</protein>
<dbReference type="Pfam" id="PF25980">
    <property type="entry name" value="NERD_plant"/>
    <property type="match status" value="1"/>
</dbReference>
<proteinExistence type="predicted"/>
<name>A0AAN7Q7C1_9MYRT</name>